<proteinExistence type="predicted"/>
<feature type="compositionally biased region" description="Polar residues" evidence="2">
    <location>
        <begin position="144"/>
        <end position="175"/>
    </location>
</feature>
<comment type="caution">
    <text evidence="3">The sequence shown here is derived from an EMBL/GenBank/DDBJ whole genome shotgun (WGS) entry which is preliminary data.</text>
</comment>
<sequence>MVQAKQRELENAFAMNEQLEKQLDQALRAQGTSGAGRSNDALSTFAQQRQELEQRLKKAQETIQILEGDNSVLEARLQDSEKKVGLLLEDMQNSSMDAPHTNSPLNSANLSGVHQQMHQQLARSLGQSSASAHNAHLSDAAARSGSSPHNGSRNGARSTGSSGSPSNMQTQKKSP</sequence>
<feature type="coiled-coil region" evidence="1">
    <location>
        <begin position="2"/>
        <end position="83"/>
    </location>
</feature>
<feature type="non-terminal residue" evidence="3">
    <location>
        <position position="175"/>
    </location>
</feature>
<name>A0A9P6MC30_9FUNG</name>
<dbReference type="EMBL" id="JAAAHW010003008">
    <property type="protein sequence ID" value="KAF9989762.1"/>
    <property type="molecule type" value="Genomic_DNA"/>
</dbReference>
<keyword evidence="4" id="KW-1185">Reference proteome</keyword>
<reference evidence="3" key="1">
    <citation type="journal article" date="2020" name="Fungal Divers.">
        <title>Resolving the Mortierellaceae phylogeny through synthesis of multi-gene phylogenetics and phylogenomics.</title>
        <authorList>
            <person name="Vandepol N."/>
            <person name="Liber J."/>
            <person name="Desiro A."/>
            <person name="Na H."/>
            <person name="Kennedy M."/>
            <person name="Barry K."/>
            <person name="Grigoriev I.V."/>
            <person name="Miller A.N."/>
            <person name="O'Donnell K."/>
            <person name="Stajich J.E."/>
            <person name="Bonito G."/>
        </authorList>
    </citation>
    <scope>NUCLEOTIDE SEQUENCE</scope>
    <source>
        <strain evidence="3">MES-2147</strain>
    </source>
</reference>
<feature type="compositionally biased region" description="Polar residues" evidence="2">
    <location>
        <begin position="91"/>
        <end position="132"/>
    </location>
</feature>
<accession>A0A9P6MC30</accession>
<evidence type="ECO:0000313" key="4">
    <source>
        <dbReference type="Proteomes" id="UP000749646"/>
    </source>
</evidence>
<feature type="region of interest" description="Disordered" evidence="2">
    <location>
        <begin position="88"/>
        <end position="175"/>
    </location>
</feature>
<protein>
    <submittedName>
        <fullName evidence="3">Uncharacterized protein</fullName>
    </submittedName>
</protein>
<dbReference type="Proteomes" id="UP000749646">
    <property type="component" value="Unassembled WGS sequence"/>
</dbReference>
<evidence type="ECO:0000313" key="3">
    <source>
        <dbReference type="EMBL" id="KAF9989762.1"/>
    </source>
</evidence>
<organism evidence="3 4">
    <name type="scientific">Modicella reniformis</name>
    <dbReference type="NCBI Taxonomy" id="1440133"/>
    <lineage>
        <taxon>Eukaryota</taxon>
        <taxon>Fungi</taxon>
        <taxon>Fungi incertae sedis</taxon>
        <taxon>Mucoromycota</taxon>
        <taxon>Mortierellomycotina</taxon>
        <taxon>Mortierellomycetes</taxon>
        <taxon>Mortierellales</taxon>
        <taxon>Mortierellaceae</taxon>
        <taxon>Modicella</taxon>
    </lineage>
</organism>
<evidence type="ECO:0000256" key="2">
    <source>
        <dbReference type="SAM" id="MobiDB-lite"/>
    </source>
</evidence>
<keyword evidence="1" id="KW-0175">Coiled coil</keyword>
<dbReference type="AlphaFoldDB" id="A0A9P6MC30"/>
<evidence type="ECO:0000256" key="1">
    <source>
        <dbReference type="SAM" id="Coils"/>
    </source>
</evidence>
<gene>
    <name evidence="3" type="ORF">BGZ65_001093</name>
</gene>